<dbReference type="PANTHER" id="PTHR38037:SF2">
    <property type="entry name" value="ATP-DEPENDENT ZINC PROTEASE DOMAIN-CONTAINING PROTEIN-RELATED"/>
    <property type="match status" value="1"/>
</dbReference>
<accession>A0ABS5XL93</accession>
<keyword evidence="3" id="KW-0378">Hydrolase</keyword>
<gene>
    <name evidence="3" type="ORF">J7302_20380</name>
</gene>
<dbReference type="Proteomes" id="UP001519667">
    <property type="component" value="Unassembled WGS sequence"/>
</dbReference>
<feature type="signal peptide" evidence="1">
    <location>
        <begin position="1"/>
        <end position="26"/>
    </location>
</feature>
<evidence type="ECO:0000313" key="4">
    <source>
        <dbReference type="Proteomes" id="UP001519667"/>
    </source>
</evidence>
<dbReference type="Pfam" id="PF05618">
    <property type="entry name" value="Zn_protease"/>
    <property type="match status" value="1"/>
</dbReference>
<comment type="caution">
    <text evidence="3">The sequence shown here is derived from an EMBL/GenBank/DDBJ whole genome shotgun (WGS) entry which is preliminary data.</text>
</comment>
<dbReference type="InterPro" id="IPR021109">
    <property type="entry name" value="Peptidase_aspartic_dom_sf"/>
</dbReference>
<dbReference type="RefSeq" id="WP_215378853.1">
    <property type="nucleotide sequence ID" value="NZ_JAGTIS010000013.1"/>
</dbReference>
<keyword evidence="3" id="KW-0645">Protease</keyword>
<sequence>MQSITAIIGRSLGLLVGCLFAVVAQAQPQVVGWVEEAVLLPENVQVKAKMDTGALTSSLDAKEIERFERNGEKWVRFKVELTDSKTGNDFVREFERPVVRNVKVRGAGGVDHRSVVEMSICIGKQRYDEQFSLRNRSKMLYPVLIGRRTLEHLGLVDVSRTFTLKPQCGL</sequence>
<dbReference type="SUPFAM" id="SSF50630">
    <property type="entry name" value="Acid proteases"/>
    <property type="match status" value="1"/>
</dbReference>
<dbReference type="EMBL" id="JAGTIS010000013">
    <property type="protein sequence ID" value="MBT8768472.1"/>
    <property type="molecule type" value="Genomic_DNA"/>
</dbReference>
<reference evidence="3 4" key="1">
    <citation type="submission" date="2021-04" db="EMBL/GenBank/DDBJ databases">
        <title>Pseudomonas boanensis sp. nov., a bacterium isolated from river water used for household purposes in Boane District, Mozambique.</title>
        <authorList>
            <person name="Nicklasson M."/>
            <person name="Martin-Rodriguez A.J."/>
            <person name="Thorell K."/>
            <person name="Neves L."/>
            <person name="Mussagy A."/>
            <person name="Rydberg H.A."/>
            <person name="Hernroth B."/>
            <person name="Svensson-Stadler L."/>
            <person name="Sjoling A."/>
        </authorList>
    </citation>
    <scope>NUCLEOTIDE SEQUENCE [LARGE SCALE GENOMIC DNA]</scope>
    <source>
        <strain evidence="3 4">DB1</strain>
    </source>
</reference>
<keyword evidence="4" id="KW-1185">Reference proteome</keyword>
<evidence type="ECO:0000313" key="3">
    <source>
        <dbReference type="EMBL" id="MBT8768472.1"/>
    </source>
</evidence>
<protein>
    <submittedName>
        <fullName evidence="3">ATP-dependent zinc protease</fullName>
    </submittedName>
</protein>
<dbReference type="GO" id="GO:0006508">
    <property type="term" value="P:proteolysis"/>
    <property type="evidence" value="ECO:0007669"/>
    <property type="project" value="UniProtKB-KW"/>
</dbReference>
<dbReference type="Gene3D" id="2.40.70.10">
    <property type="entry name" value="Acid Proteases"/>
    <property type="match status" value="1"/>
</dbReference>
<evidence type="ECO:0000256" key="1">
    <source>
        <dbReference type="SAM" id="SignalP"/>
    </source>
</evidence>
<dbReference type="PANTHER" id="PTHR38037">
    <property type="entry name" value="ZN_PROTEASE DOMAIN-CONTAINING PROTEIN"/>
    <property type="match status" value="1"/>
</dbReference>
<keyword evidence="1" id="KW-0732">Signal</keyword>
<feature type="chain" id="PRO_5046622165" evidence="1">
    <location>
        <begin position="27"/>
        <end position="170"/>
    </location>
</feature>
<organism evidence="3 4">
    <name type="scientific">Metapseudomonas boanensis</name>
    <dbReference type="NCBI Taxonomy" id="2822138"/>
    <lineage>
        <taxon>Bacteria</taxon>
        <taxon>Pseudomonadati</taxon>
        <taxon>Pseudomonadota</taxon>
        <taxon>Gammaproteobacteria</taxon>
        <taxon>Pseudomonadales</taxon>
        <taxon>Pseudomonadaceae</taxon>
        <taxon>Metapseudomonas</taxon>
    </lineage>
</organism>
<evidence type="ECO:0000259" key="2">
    <source>
        <dbReference type="Pfam" id="PF05618"/>
    </source>
</evidence>
<name>A0ABS5XL93_9GAMM</name>
<feature type="domain" description="Retropepsin-like aspartic endopeptidase" evidence="2">
    <location>
        <begin position="30"/>
        <end position="164"/>
    </location>
</feature>
<proteinExistence type="predicted"/>
<dbReference type="GO" id="GO:0008233">
    <property type="term" value="F:peptidase activity"/>
    <property type="evidence" value="ECO:0007669"/>
    <property type="project" value="UniProtKB-KW"/>
</dbReference>
<dbReference type="InterPro" id="IPR008503">
    <property type="entry name" value="Asp_endopeptidase"/>
</dbReference>